<protein>
    <submittedName>
        <fullName evidence="1">DUF3037 domain-containing protein</fullName>
    </submittedName>
</protein>
<dbReference type="RefSeq" id="WP_308872434.1">
    <property type="nucleotide sequence ID" value="NZ_CP133217.1"/>
</dbReference>
<accession>A0AA51R685</accession>
<dbReference type="EMBL" id="CP133217">
    <property type="protein sequence ID" value="WML88655.1"/>
    <property type="molecule type" value="Genomic_DNA"/>
</dbReference>
<dbReference type="InterPro" id="IPR021398">
    <property type="entry name" value="DUF3037"/>
</dbReference>
<name>A0AA51R685_9GAMM</name>
<gene>
    <name evidence="1" type="ORF">RCG00_09800</name>
</gene>
<sequence>MKQACKYNIIRFQPYPETQEFANIGIVLYAPKSRTFVFRLLTANRHGRVTQFFDTLDKAIFQNAVTLVRDELKRIQRMMATMEKPEALYDELVRPREDIVAYSGHYVRFTEDPETTVAELFEHYVHHSFAHQQGHEERMKASIAKLLTSHQLAARFKDRTLGSELYEVRLPFVTEKSNPTIIKPIHFCHPQSKQLLNHGLQWKATMQQLFRMKVATPEQTLFTYKAPERDAGILRDAFEETRIQIEELGIRMLDIEEQERITAFAREAVA</sequence>
<reference evidence="1" key="1">
    <citation type="submission" date="2023-08" db="EMBL/GenBank/DDBJ databases">
        <title>New molecular markers tilS and rpoB for phylogenetic and monitoring studies of the genus Thiothrix biodiversity.</title>
        <authorList>
            <person name="Ravin N.V."/>
            <person name="Smolyakov D."/>
            <person name="Markov N.D."/>
            <person name="Beletsky A.V."/>
            <person name="Mardanov A.V."/>
            <person name="Rudenko T.S."/>
            <person name="Grabovich M.Y."/>
        </authorList>
    </citation>
    <scope>NUCLEOTIDE SEQUENCE</scope>
    <source>
        <strain evidence="1">DNT52</strain>
    </source>
</reference>
<dbReference type="AlphaFoldDB" id="A0AA51R685"/>
<dbReference type="Pfam" id="PF11236">
    <property type="entry name" value="DUF3037"/>
    <property type="match status" value="1"/>
</dbReference>
<organism evidence="1">
    <name type="scientific">Thiothrix subterranea</name>
    <dbReference type="NCBI Taxonomy" id="2735563"/>
    <lineage>
        <taxon>Bacteria</taxon>
        <taxon>Pseudomonadati</taxon>
        <taxon>Pseudomonadota</taxon>
        <taxon>Gammaproteobacteria</taxon>
        <taxon>Thiotrichales</taxon>
        <taxon>Thiotrichaceae</taxon>
        <taxon>Thiothrix</taxon>
    </lineage>
</organism>
<evidence type="ECO:0000313" key="1">
    <source>
        <dbReference type="EMBL" id="WML88655.1"/>
    </source>
</evidence>
<proteinExistence type="predicted"/>
<dbReference type="Proteomes" id="UP001229862">
    <property type="component" value="Chromosome"/>
</dbReference>